<protein>
    <recommendedName>
        <fullName evidence="4">DUF3918 domain-containing protein</fullName>
    </recommendedName>
</protein>
<organism evidence="2 3">
    <name type="scientific">Bacillus safensis</name>
    <dbReference type="NCBI Taxonomy" id="561879"/>
    <lineage>
        <taxon>Bacteria</taxon>
        <taxon>Bacillati</taxon>
        <taxon>Bacillota</taxon>
        <taxon>Bacilli</taxon>
        <taxon>Bacillales</taxon>
        <taxon>Bacillaceae</taxon>
        <taxon>Bacillus</taxon>
    </lineage>
</organism>
<dbReference type="Proteomes" id="UP000464658">
    <property type="component" value="Chromosome"/>
</dbReference>
<name>A0A5S9MHM4_BACIA</name>
<accession>A0A5S9MHM4</accession>
<evidence type="ECO:0000313" key="3">
    <source>
        <dbReference type="Proteomes" id="UP000464658"/>
    </source>
</evidence>
<sequence>MGKMTSSLLTLGAGALAYHFASRYDMPSKRDMKKAKKTCYENDVNKKS</sequence>
<dbReference type="EMBL" id="AP021906">
    <property type="protein sequence ID" value="BBP91126.1"/>
    <property type="molecule type" value="Genomic_DNA"/>
</dbReference>
<evidence type="ECO:0008006" key="4">
    <source>
        <dbReference type="Google" id="ProtNLM"/>
    </source>
</evidence>
<dbReference type="Pfam" id="PF13056">
    <property type="entry name" value="DUF3918"/>
    <property type="match status" value="1"/>
</dbReference>
<reference evidence="2 3" key="1">
    <citation type="submission" date="2019-12" db="EMBL/GenBank/DDBJ databases">
        <title>Full genome sequence of a Bacillus safensis strain isolated from commercially available natto in Indonesia.</title>
        <authorList>
            <person name="Yoshida M."/>
            <person name="Uomi M."/>
            <person name="Waturangi D."/>
            <person name="Ekaputri J.J."/>
            <person name="Setiamarga D.H.E."/>
        </authorList>
    </citation>
    <scope>NUCLEOTIDE SEQUENCE [LARGE SCALE GENOMIC DNA]</scope>
    <source>
        <strain evidence="2 3">IDN1</strain>
    </source>
</reference>
<evidence type="ECO:0000256" key="1">
    <source>
        <dbReference type="SAM" id="MobiDB-lite"/>
    </source>
</evidence>
<dbReference type="InterPro" id="IPR025029">
    <property type="entry name" value="DUF3918"/>
</dbReference>
<proteinExistence type="predicted"/>
<feature type="compositionally biased region" description="Basic and acidic residues" evidence="1">
    <location>
        <begin position="38"/>
        <end position="48"/>
    </location>
</feature>
<dbReference type="AlphaFoldDB" id="A0A5S9MHM4"/>
<feature type="region of interest" description="Disordered" evidence="1">
    <location>
        <begin position="28"/>
        <end position="48"/>
    </location>
</feature>
<gene>
    <name evidence="2" type="ORF">BsIDN1_47440</name>
</gene>
<evidence type="ECO:0000313" key="2">
    <source>
        <dbReference type="EMBL" id="BBP91126.1"/>
    </source>
</evidence>